<proteinExistence type="predicted"/>
<organism evidence="1 2">
    <name type="scientific">Allocoprobacillus halotolerans</name>
    <dbReference type="NCBI Taxonomy" id="2944914"/>
    <lineage>
        <taxon>Bacteria</taxon>
        <taxon>Bacillati</taxon>
        <taxon>Bacillota</taxon>
        <taxon>Erysipelotrichia</taxon>
        <taxon>Erysipelotrichales</taxon>
        <taxon>Erysipelotrichaceae</taxon>
        <taxon>Allocoprobacillus</taxon>
    </lineage>
</organism>
<protein>
    <submittedName>
        <fullName evidence="1">Uncharacterized protein</fullName>
    </submittedName>
</protein>
<dbReference type="EMBL" id="CP101620">
    <property type="protein sequence ID" value="UTY37856.1"/>
    <property type="molecule type" value="Genomic_DNA"/>
</dbReference>
<accession>A0ABY5HXR6</accession>
<sequence>MIKMMYPNQEYFHWLESLNDKQLLKVIKVLYTTHSYDELYQYFVK</sequence>
<name>A0ABY5HXR6_9FIRM</name>
<keyword evidence="2" id="KW-1185">Reference proteome</keyword>
<reference evidence="1" key="1">
    <citation type="submission" date="2022-07" db="EMBL/GenBank/DDBJ databases">
        <title>Faecal culturing of patients with breast cancer.</title>
        <authorList>
            <person name="Teng N.M.Y."/>
            <person name="Kiu R."/>
            <person name="Evans R."/>
            <person name="Baker D.J."/>
            <person name="Zenner C."/>
            <person name="Robinson S.D."/>
            <person name="Hall L.J."/>
        </authorList>
    </citation>
    <scope>NUCLEOTIDE SEQUENCE</scope>
    <source>
        <strain evidence="1">LH1062</strain>
    </source>
</reference>
<evidence type="ECO:0000313" key="2">
    <source>
        <dbReference type="Proteomes" id="UP001060112"/>
    </source>
</evidence>
<gene>
    <name evidence="1" type="ORF">NMU03_08950</name>
</gene>
<dbReference type="RefSeq" id="WP_290137794.1">
    <property type="nucleotide sequence ID" value="NZ_CP101620.1"/>
</dbReference>
<dbReference type="Proteomes" id="UP001060112">
    <property type="component" value="Chromosome"/>
</dbReference>
<evidence type="ECO:0000313" key="1">
    <source>
        <dbReference type="EMBL" id="UTY37856.1"/>
    </source>
</evidence>